<proteinExistence type="predicted"/>
<accession>A0A9X9X2W7</accession>
<dbReference type="EMBL" id="JAAEDM010000087">
    <property type="protein sequence ID" value="MBR0673746.1"/>
    <property type="molecule type" value="Genomic_DNA"/>
</dbReference>
<dbReference type="AlphaFoldDB" id="A0A9X9X2W7"/>
<protein>
    <submittedName>
        <fullName evidence="1">Uncharacterized protein</fullName>
    </submittedName>
</protein>
<dbReference type="Proteomes" id="UP001138751">
    <property type="component" value="Unassembled WGS sequence"/>
</dbReference>
<reference evidence="1" key="1">
    <citation type="submission" date="2020-01" db="EMBL/GenBank/DDBJ databases">
        <authorList>
            <person name="Rat A."/>
        </authorList>
    </citation>
    <scope>NUCLEOTIDE SEQUENCE</scope>
    <source>
        <strain evidence="1">LMG 31231</strain>
    </source>
</reference>
<comment type="caution">
    <text evidence="1">The sequence shown here is derived from an EMBL/GenBank/DDBJ whole genome shotgun (WGS) entry which is preliminary data.</text>
</comment>
<name>A0A9X9X2W7_9PROT</name>
<gene>
    <name evidence="1" type="ORF">GXW76_21410</name>
</gene>
<sequence>MLRPRLLPMAIVAMAALFVVKAGGLFGALEAPAGVIAPARAADPPAAAPREVPPPV</sequence>
<evidence type="ECO:0000313" key="2">
    <source>
        <dbReference type="Proteomes" id="UP001138751"/>
    </source>
</evidence>
<organism evidence="1 2">
    <name type="scientific">Neoroseomonas soli</name>
    <dbReference type="NCBI Taxonomy" id="1081025"/>
    <lineage>
        <taxon>Bacteria</taxon>
        <taxon>Pseudomonadati</taxon>
        <taxon>Pseudomonadota</taxon>
        <taxon>Alphaproteobacteria</taxon>
        <taxon>Acetobacterales</taxon>
        <taxon>Acetobacteraceae</taxon>
        <taxon>Neoroseomonas</taxon>
    </lineage>
</organism>
<evidence type="ECO:0000313" key="1">
    <source>
        <dbReference type="EMBL" id="MBR0673746.1"/>
    </source>
</evidence>
<reference evidence="1" key="2">
    <citation type="journal article" date="2021" name="Syst. Appl. Microbiol.">
        <title>Roseomonas hellenica sp. nov., isolated from roots of wild-growing Alkanna tinctoria.</title>
        <authorList>
            <person name="Rat A."/>
            <person name="Naranjo H.D."/>
            <person name="Lebbe L."/>
            <person name="Cnockaert M."/>
            <person name="Krigas N."/>
            <person name="Grigoriadou K."/>
            <person name="Maloupa E."/>
            <person name="Willems A."/>
        </authorList>
    </citation>
    <scope>NUCLEOTIDE SEQUENCE</scope>
    <source>
        <strain evidence="1">LMG 31231</strain>
    </source>
</reference>
<keyword evidence="2" id="KW-1185">Reference proteome</keyword>
<feature type="non-terminal residue" evidence="1">
    <location>
        <position position="56"/>
    </location>
</feature>